<dbReference type="GO" id="GO:0008762">
    <property type="term" value="F:UDP-N-acetylmuramate dehydrogenase activity"/>
    <property type="evidence" value="ECO:0007669"/>
    <property type="project" value="UniProtKB-UniRule"/>
</dbReference>
<evidence type="ECO:0000313" key="19">
    <source>
        <dbReference type="Proteomes" id="UP000022645"/>
    </source>
</evidence>
<keyword evidence="9 16" id="KW-0521">NADP</keyword>
<dbReference type="SUPFAM" id="SSF56194">
    <property type="entry name" value="Uridine diphospho-N-Acetylenolpyruvylglucosamine reductase, MurB, C-terminal domain"/>
    <property type="match status" value="1"/>
</dbReference>
<sequence>MNMSSINIINSIRKIVPDVRIRTDEPMAQHTSFRIGGTADVFVIVCNEEELSDLLRLLDSQNVRHLLIGNGSDLLFDDDGYRGVIIKLGGKFEHIEVLPCDDEELRVGAARMLSSTANFARDNGLSGLEFASGIPGTFGGALFMNAGAYGGEMRDVVKSVTLMKADGSTVYELSGREMDFAYRNSVLQKIEDIALFARVSLKKADKKVIADRMDELADKRRTKQPVNFPSAGSTFKRPVGGYAAALIEDAGLKGRTVGGAQVSEKHSGFIINVGAATSKDVRELIGIVTREVEESSGIKLEPEVRIIDAEPKPEGV</sequence>
<evidence type="ECO:0000256" key="8">
    <source>
        <dbReference type="ARBA" id="ARBA00022827"/>
    </source>
</evidence>
<comment type="catalytic activity">
    <reaction evidence="15 16">
        <text>UDP-N-acetyl-alpha-D-muramate + NADP(+) = UDP-N-acetyl-3-O-(1-carboxyvinyl)-alpha-D-glucosamine + NADPH + H(+)</text>
        <dbReference type="Rhea" id="RHEA:12248"/>
        <dbReference type="ChEBI" id="CHEBI:15378"/>
        <dbReference type="ChEBI" id="CHEBI:57783"/>
        <dbReference type="ChEBI" id="CHEBI:58349"/>
        <dbReference type="ChEBI" id="CHEBI:68483"/>
        <dbReference type="ChEBI" id="CHEBI:70757"/>
        <dbReference type="EC" id="1.3.1.98"/>
    </reaction>
</comment>
<keyword evidence="7 16" id="KW-0285">Flavoprotein</keyword>
<dbReference type="InterPro" id="IPR016167">
    <property type="entry name" value="FAD-bd_PCMH_sub1"/>
</dbReference>
<keyword evidence="10 16" id="KW-0133">Cell shape</keyword>
<dbReference type="RefSeq" id="WP_009643762.1">
    <property type="nucleotide sequence ID" value="NZ_JALU01000002.1"/>
</dbReference>
<evidence type="ECO:0000256" key="5">
    <source>
        <dbReference type="ARBA" id="ARBA00022490"/>
    </source>
</evidence>
<dbReference type="SUPFAM" id="SSF56176">
    <property type="entry name" value="FAD-binding/transporter-associated domain-like"/>
    <property type="match status" value="1"/>
</dbReference>
<evidence type="ECO:0000256" key="7">
    <source>
        <dbReference type="ARBA" id="ARBA00022630"/>
    </source>
</evidence>
<evidence type="ECO:0000256" key="3">
    <source>
        <dbReference type="ARBA" id="ARBA00004496"/>
    </source>
</evidence>
<dbReference type="GO" id="GO:0071555">
    <property type="term" value="P:cell wall organization"/>
    <property type="evidence" value="ECO:0007669"/>
    <property type="project" value="UniProtKB-KW"/>
</dbReference>
<dbReference type="Pfam" id="PF02873">
    <property type="entry name" value="MurB_C"/>
    <property type="match status" value="1"/>
</dbReference>
<dbReference type="GO" id="GO:0071949">
    <property type="term" value="F:FAD binding"/>
    <property type="evidence" value="ECO:0007669"/>
    <property type="project" value="InterPro"/>
</dbReference>
<comment type="similarity">
    <text evidence="16">Belongs to the MurB family.</text>
</comment>
<organism evidence="18 19">
    <name type="scientific">Mogibacterium timidum ATCC 33093</name>
    <dbReference type="NCBI Taxonomy" id="1401079"/>
    <lineage>
        <taxon>Bacteria</taxon>
        <taxon>Bacillati</taxon>
        <taxon>Bacillota</taxon>
        <taxon>Clostridia</taxon>
        <taxon>Peptostreptococcales</taxon>
        <taxon>Anaerovoracaceae</taxon>
        <taxon>Mogibacterium</taxon>
    </lineage>
</organism>
<comment type="pathway">
    <text evidence="4 16">Cell wall biogenesis; peptidoglycan biosynthesis.</text>
</comment>
<evidence type="ECO:0000256" key="16">
    <source>
        <dbReference type="HAMAP-Rule" id="MF_00037"/>
    </source>
</evidence>
<dbReference type="NCBIfam" id="TIGR00179">
    <property type="entry name" value="murB"/>
    <property type="match status" value="1"/>
</dbReference>
<comment type="caution">
    <text evidence="18">The sequence shown here is derived from an EMBL/GenBank/DDBJ whole genome shotgun (WGS) entry which is preliminary data.</text>
</comment>
<dbReference type="Proteomes" id="UP000022645">
    <property type="component" value="Unassembled WGS sequence"/>
</dbReference>
<dbReference type="GO" id="GO:0005829">
    <property type="term" value="C:cytosol"/>
    <property type="evidence" value="ECO:0007669"/>
    <property type="project" value="TreeGrafter"/>
</dbReference>
<evidence type="ECO:0000259" key="17">
    <source>
        <dbReference type="PROSITE" id="PS51387"/>
    </source>
</evidence>
<dbReference type="Pfam" id="PF01565">
    <property type="entry name" value="FAD_binding_4"/>
    <property type="match status" value="1"/>
</dbReference>
<evidence type="ECO:0000256" key="4">
    <source>
        <dbReference type="ARBA" id="ARBA00004752"/>
    </source>
</evidence>
<dbReference type="Gene3D" id="3.30.465.10">
    <property type="match status" value="1"/>
</dbReference>
<dbReference type="HAMAP" id="MF_00037">
    <property type="entry name" value="MurB"/>
    <property type="match status" value="1"/>
</dbReference>
<dbReference type="InterPro" id="IPR016169">
    <property type="entry name" value="FAD-bd_PCMH_sub2"/>
</dbReference>
<accession>X8JAM2</accession>
<keyword evidence="12 16" id="KW-0560">Oxidoreductase</keyword>
<dbReference type="Gene3D" id="3.90.78.10">
    <property type="entry name" value="UDP-N-acetylenolpyruvoylglucosamine reductase, C-terminal domain"/>
    <property type="match status" value="1"/>
</dbReference>
<dbReference type="GO" id="GO:0009252">
    <property type="term" value="P:peptidoglycan biosynthetic process"/>
    <property type="evidence" value="ECO:0007669"/>
    <property type="project" value="UniProtKB-UniRule"/>
</dbReference>
<evidence type="ECO:0000256" key="2">
    <source>
        <dbReference type="ARBA" id="ARBA00003921"/>
    </source>
</evidence>
<dbReference type="PROSITE" id="PS51387">
    <property type="entry name" value="FAD_PCMH"/>
    <property type="match status" value="1"/>
</dbReference>
<dbReference type="EMBL" id="JALU01000002">
    <property type="protein sequence ID" value="EUC60008.1"/>
    <property type="molecule type" value="Genomic_DNA"/>
</dbReference>
<dbReference type="InterPro" id="IPR003170">
    <property type="entry name" value="MurB"/>
</dbReference>
<dbReference type="InterPro" id="IPR036318">
    <property type="entry name" value="FAD-bd_PCMH-like_sf"/>
</dbReference>
<dbReference type="InterPro" id="IPR016166">
    <property type="entry name" value="FAD-bd_PCMH"/>
</dbReference>
<dbReference type="PANTHER" id="PTHR21071">
    <property type="entry name" value="UDP-N-ACETYLENOLPYRUVOYLGLUCOSAMINE REDUCTASE"/>
    <property type="match status" value="1"/>
</dbReference>
<dbReference type="InterPro" id="IPR011601">
    <property type="entry name" value="MurB_C"/>
</dbReference>
<protein>
    <recommendedName>
        <fullName evidence="16">UDP-N-acetylenolpyruvoylglucosamine reductase</fullName>
        <ecNumber evidence="16">1.3.1.98</ecNumber>
    </recommendedName>
    <alternativeName>
        <fullName evidence="16">UDP-N-acetylmuramate dehydrogenase</fullName>
    </alternativeName>
</protein>
<evidence type="ECO:0000256" key="15">
    <source>
        <dbReference type="ARBA" id="ARBA00048914"/>
    </source>
</evidence>
<reference evidence="18 19" key="1">
    <citation type="submission" date="2014-01" db="EMBL/GenBank/DDBJ databases">
        <authorList>
            <person name="Durkin A.S."/>
            <person name="McCorrison J."/>
            <person name="Torralba M."/>
            <person name="Gillis M."/>
            <person name="Haft D.H."/>
            <person name="Methe B."/>
            <person name="Sutton G."/>
            <person name="Nelson K.E."/>
        </authorList>
    </citation>
    <scope>NUCLEOTIDE SEQUENCE [LARGE SCALE GENOMIC DNA]</scope>
    <source>
        <strain evidence="18 19">ATCC 33093</strain>
    </source>
</reference>
<keyword evidence="11 16" id="KW-0573">Peptidoglycan synthesis</keyword>
<dbReference type="GO" id="GO:0008360">
    <property type="term" value="P:regulation of cell shape"/>
    <property type="evidence" value="ECO:0007669"/>
    <property type="project" value="UniProtKB-KW"/>
</dbReference>
<dbReference type="EC" id="1.3.1.98" evidence="16"/>
<evidence type="ECO:0000313" key="18">
    <source>
        <dbReference type="EMBL" id="EUC60008.1"/>
    </source>
</evidence>
<dbReference type="InterPro" id="IPR036635">
    <property type="entry name" value="MurB_C_sf"/>
</dbReference>
<name>X8JAM2_9FIRM</name>
<keyword evidence="14 16" id="KW-0961">Cell wall biogenesis/degradation</keyword>
<comment type="subcellular location">
    <subcellularLocation>
        <location evidence="3 16">Cytoplasm</location>
    </subcellularLocation>
</comment>
<evidence type="ECO:0000256" key="1">
    <source>
        <dbReference type="ARBA" id="ARBA00001974"/>
    </source>
</evidence>
<feature type="active site" evidence="16">
    <location>
        <position position="303"/>
    </location>
</feature>
<evidence type="ECO:0000256" key="6">
    <source>
        <dbReference type="ARBA" id="ARBA00022618"/>
    </source>
</evidence>
<feature type="domain" description="FAD-binding PCMH-type" evidence="17">
    <location>
        <begin position="34"/>
        <end position="206"/>
    </location>
</feature>
<keyword evidence="8 16" id="KW-0274">FAD</keyword>
<evidence type="ECO:0000256" key="11">
    <source>
        <dbReference type="ARBA" id="ARBA00022984"/>
    </source>
</evidence>
<proteinExistence type="inferred from homology"/>
<dbReference type="UniPathway" id="UPA00219"/>
<dbReference type="AlphaFoldDB" id="X8JAM2"/>
<evidence type="ECO:0000256" key="14">
    <source>
        <dbReference type="ARBA" id="ARBA00023316"/>
    </source>
</evidence>
<dbReference type="GO" id="GO:0051301">
    <property type="term" value="P:cell division"/>
    <property type="evidence" value="ECO:0007669"/>
    <property type="project" value="UniProtKB-KW"/>
</dbReference>
<evidence type="ECO:0000256" key="10">
    <source>
        <dbReference type="ARBA" id="ARBA00022960"/>
    </source>
</evidence>
<evidence type="ECO:0000256" key="13">
    <source>
        <dbReference type="ARBA" id="ARBA00023306"/>
    </source>
</evidence>
<dbReference type="PATRIC" id="fig|1401079.3.peg.64"/>
<dbReference type="NCBIfam" id="NF010480">
    <property type="entry name" value="PRK13905.1"/>
    <property type="match status" value="1"/>
</dbReference>
<dbReference type="InterPro" id="IPR006094">
    <property type="entry name" value="Oxid_FAD_bind_N"/>
</dbReference>
<keyword evidence="5 16" id="KW-0963">Cytoplasm</keyword>
<evidence type="ECO:0000256" key="12">
    <source>
        <dbReference type="ARBA" id="ARBA00023002"/>
    </source>
</evidence>
<comment type="cofactor">
    <cofactor evidence="1 16">
        <name>FAD</name>
        <dbReference type="ChEBI" id="CHEBI:57692"/>
    </cofactor>
</comment>
<gene>
    <name evidence="16 18" type="primary">murB</name>
    <name evidence="18" type="ORF">HMPREF0581_0888</name>
</gene>
<keyword evidence="6 16" id="KW-0132">Cell division</keyword>
<dbReference type="PANTHER" id="PTHR21071:SF4">
    <property type="entry name" value="UDP-N-ACETYLENOLPYRUVOYLGLUCOSAMINE REDUCTASE"/>
    <property type="match status" value="1"/>
</dbReference>
<feature type="active site" description="Proton donor" evidence="16">
    <location>
        <position position="233"/>
    </location>
</feature>
<feature type="active site" evidence="16">
    <location>
        <position position="183"/>
    </location>
</feature>
<dbReference type="Gene3D" id="3.30.43.10">
    <property type="entry name" value="Uridine Diphospho-n-acetylenolpyruvylglucosamine Reductase, domain 2"/>
    <property type="match status" value="1"/>
</dbReference>
<evidence type="ECO:0000256" key="9">
    <source>
        <dbReference type="ARBA" id="ARBA00022857"/>
    </source>
</evidence>
<keyword evidence="13 16" id="KW-0131">Cell cycle</keyword>
<comment type="function">
    <text evidence="2 16">Cell wall formation.</text>
</comment>